<dbReference type="Pfam" id="PF05239">
    <property type="entry name" value="PRC"/>
    <property type="match status" value="1"/>
</dbReference>
<dbReference type="Proteomes" id="UP000216446">
    <property type="component" value="Unassembled WGS sequence"/>
</dbReference>
<dbReference type="AlphaFoldDB" id="A0A259TWB3"/>
<feature type="domain" description="PRC-barrel" evidence="1">
    <location>
        <begin position="20"/>
        <end position="79"/>
    </location>
</feature>
<dbReference type="InParanoid" id="A0A259TWB3"/>
<protein>
    <recommendedName>
        <fullName evidence="1">PRC-barrel domain-containing protein</fullName>
    </recommendedName>
</protein>
<keyword evidence="3" id="KW-1185">Reference proteome</keyword>
<dbReference type="Gene3D" id="3.90.50.10">
    <property type="entry name" value="Photosynthetic Reaction Center, subunit H, domain 2"/>
    <property type="match status" value="1"/>
</dbReference>
<accession>A0A259TWB3</accession>
<name>A0A259TWB3_9BACT</name>
<evidence type="ECO:0000313" key="3">
    <source>
        <dbReference type="Proteomes" id="UP000216446"/>
    </source>
</evidence>
<dbReference type="RefSeq" id="WP_094545740.1">
    <property type="nucleotide sequence ID" value="NZ_MQWB01000001.1"/>
</dbReference>
<dbReference type="EMBL" id="MQWB01000001">
    <property type="protein sequence ID" value="OZC01980.1"/>
    <property type="molecule type" value="Genomic_DNA"/>
</dbReference>
<dbReference type="InterPro" id="IPR027275">
    <property type="entry name" value="PRC-brl_dom"/>
</dbReference>
<evidence type="ECO:0000259" key="1">
    <source>
        <dbReference type="Pfam" id="PF05239"/>
    </source>
</evidence>
<dbReference type="GO" id="GO:0030077">
    <property type="term" value="C:plasma membrane light-harvesting complex"/>
    <property type="evidence" value="ECO:0007669"/>
    <property type="project" value="InterPro"/>
</dbReference>
<dbReference type="OrthoDB" id="7427960at2"/>
<reference evidence="2" key="1">
    <citation type="submission" date="2016-11" db="EMBL/GenBank/DDBJ databases">
        <title>Study of marine rhodopsin-containing bacteria.</title>
        <authorList>
            <person name="Yoshizawa S."/>
            <person name="Kumagai Y."/>
            <person name="Kogure K."/>
        </authorList>
    </citation>
    <scope>NUCLEOTIDE SEQUENCE [LARGE SCALE GENOMIC DNA]</scope>
    <source>
        <strain evidence="2">SG-29</strain>
    </source>
</reference>
<dbReference type="InterPro" id="IPR011033">
    <property type="entry name" value="PRC_barrel-like_sf"/>
</dbReference>
<dbReference type="InterPro" id="IPR014747">
    <property type="entry name" value="Bac_photo_RC_H_C"/>
</dbReference>
<proteinExistence type="predicted"/>
<sequence>MALVALSNTSDWELQFEDTQDVRGFRVLDQDGSDTGATVTDMIVDTDAERVTMIEVSDGKQYPAADISIGDGAIYVTGDYHVNEDGPTFTRYSEMEGYGTVRRRTT</sequence>
<comment type="caution">
    <text evidence="2">The sequence shown here is derived from an EMBL/GenBank/DDBJ whole genome shotgun (WGS) entry which is preliminary data.</text>
</comment>
<dbReference type="SUPFAM" id="SSF50346">
    <property type="entry name" value="PRC-barrel domain"/>
    <property type="match status" value="1"/>
</dbReference>
<gene>
    <name evidence="2" type="ORF">BSZ36_02680</name>
</gene>
<evidence type="ECO:0000313" key="2">
    <source>
        <dbReference type="EMBL" id="OZC01980.1"/>
    </source>
</evidence>
<organism evidence="2 3">
    <name type="scientific">Rubricoccus marinus</name>
    <dbReference type="NCBI Taxonomy" id="716817"/>
    <lineage>
        <taxon>Bacteria</taxon>
        <taxon>Pseudomonadati</taxon>
        <taxon>Rhodothermota</taxon>
        <taxon>Rhodothermia</taxon>
        <taxon>Rhodothermales</taxon>
        <taxon>Rubricoccaceae</taxon>
        <taxon>Rubricoccus</taxon>
    </lineage>
</organism>
<dbReference type="GO" id="GO:0019684">
    <property type="term" value="P:photosynthesis, light reaction"/>
    <property type="evidence" value="ECO:0007669"/>
    <property type="project" value="InterPro"/>
</dbReference>